<protein>
    <recommendedName>
        <fullName evidence="3">JmjC domain-containing protein</fullName>
    </recommendedName>
</protein>
<dbReference type="EMBL" id="BKCJ011132176">
    <property type="protein sequence ID" value="GFC91506.1"/>
    <property type="molecule type" value="Genomic_DNA"/>
</dbReference>
<proteinExistence type="predicted"/>
<accession>A0A699S237</accession>
<evidence type="ECO:0000313" key="2">
    <source>
        <dbReference type="EMBL" id="GFC91506.1"/>
    </source>
</evidence>
<name>A0A699S237_TANCI</name>
<evidence type="ECO:0008006" key="3">
    <source>
        <dbReference type="Google" id="ProtNLM"/>
    </source>
</evidence>
<sequence>MEEDRLGEEASRQLHDEEIAHLERKRAEVEANASLSKTLLGDDVFEDNFPARMASLIKRKRQALTEQLAKKRQNRPMTQAQQKSYMRHYVKNQSSVIYNTGWTMAYVKSFTDDQLKH</sequence>
<dbReference type="AlphaFoldDB" id="A0A699S237"/>
<feature type="coiled-coil region" evidence="1">
    <location>
        <begin position="12"/>
        <end position="74"/>
    </location>
</feature>
<keyword evidence="1" id="KW-0175">Coiled coil</keyword>
<reference evidence="2" key="1">
    <citation type="journal article" date="2019" name="Sci. Rep.">
        <title>Draft genome of Tanacetum cinerariifolium, the natural source of mosquito coil.</title>
        <authorList>
            <person name="Yamashiro T."/>
            <person name="Shiraishi A."/>
            <person name="Satake H."/>
            <person name="Nakayama K."/>
        </authorList>
    </citation>
    <scope>NUCLEOTIDE SEQUENCE</scope>
</reference>
<feature type="non-terminal residue" evidence="2">
    <location>
        <position position="1"/>
    </location>
</feature>
<organism evidence="2">
    <name type="scientific">Tanacetum cinerariifolium</name>
    <name type="common">Dalmatian daisy</name>
    <name type="synonym">Chrysanthemum cinerariifolium</name>
    <dbReference type="NCBI Taxonomy" id="118510"/>
    <lineage>
        <taxon>Eukaryota</taxon>
        <taxon>Viridiplantae</taxon>
        <taxon>Streptophyta</taxon>
        <taxon>Embryophyta</taxon>
        <taxon>Tracheophyta</taxon>
        <taxon>Spermatophyta</taxon>
        <taxon>Magnoliopsida</taxon>
        <taxon>eudicotyledons</taxon>
        <taxon>Gunneridae</taxon>
        <taxon>Pentapetalae</taxon>
        <taxon>asterids</taxon>
        <taxon>campanulids</taxon>
        <taxon>Asterales</taxon>
        <taxon>Asteraceae</taxon>
        <taxon>Asteroideae</taxon>
        <taxon>Anthemideae</taxon>
        <taxon>Anthemidinae</taxon>
        <taxon>Tanacetum</taxon>
    </lineage>
</organism>
<feature type="non-terminal residue" evidence="2">
    <location>
        <position position="117"/>
    </location>
</feature>
<evidence type="ECO:0000256" key="1">
    <source>
        <dbReference type="SAM" id="Coils"/>
    </source>
</evidence>
<gene>
    <name evidence="2" type="ORF">Tci_863476</name>
</gene>
<comment type="caution">
    <text evidence="2">The sequence shown here is derived from an EMBL/GenBank/DDBJ whole genome shotgun (WGS) entry which is preliminary data.</text>
</comment>